<sequence length="65" mass="7282">MPPERSQYGRPRTHCDTPSRDDQPLTLHPPPNPLSEDDAAESLNTSISTDTNAHTCHPTNELRDF</sequence>
<dbReference type="AlphaFoldDB" id="A0A5C5XYS0"/>
<organism evidence="2 3">
    <name type="scientific">Crateriforma conspicua</name>
    <dbReference type="NCBI Taxonomy" id="2527996"/>
    <lineage>
        <taxon>Bacteria</taxon>
        <taxon>Pseudomonadati</taxon>
        <taxon>Planctomycetota</taxon>
        <taxon>Planctomycetia</taxon>
        <taxon>Planctomycetales</taxon>
        <taxon>Planctomycetaceae</taxon>
        <taxon>Crateriforma</taxon>
    </lineage>
</organism>
<evidence type="ECO:0000313" key="2">
    <source>
        <dbReference type="EMBL" id="TWT68034.1"/>
    </source>
</evidence>
<name>A0A5C5XYS0_9PLAN</name>
<comment type="caution">
    <text evidence="2">The sequence shown here is derived from an EMBL/GenBank/DDBJ whole genome shotgun (WGS) entry which is preliminary data.</text>
</comment>
<feature type="compositionally biased region" description="Basic and acidic residues" evidence="1">
    <location>
        <begin position="13"/>
        <end position="23"/>
    </location>
</feature>
<feature type="compositionally biased region" description="Polar residues" evidence="1">
    <location>
        <begin position="42"/>
        <end position="58"/>
    </location>
</feature>
<accession>A0A5C5XYS0</accession>
<feature type="region of interest" description="Disordered" evidence="1">
    <location>
        <begin position="1"/>
        <end position="65"/>
    </location>
</feature>
<dbReference type="EMBL" id="SJPL01000001">
    <property type="protein sequence ID" value="TWT68034.1"/>
    <property type="molecule type" value="Genomic_DNA"/>
</dbReference>
<dbReference type="Proteomes" id="UP000317238">
    <property type="component" value="Unassembled WGS sequence"/>
</dbReference>
<protein>
    <submittedName>
        <fullName evidence="2">Uncharacterized protein</fullName>
    </submittedName>
</protein>
<reference evidence="2 3" key="1">
    <citation type="submission" date="2019-02" db="EMBL/GenBank/DDBJ databases">
        <title>Deep-cultivation of Planctomycetes and their phenomic and genomic characterization uncovers novel biology.</title>
        <authorList>
            <person name="Wiegand S."/>
            <person name="Jogler M."/>
            <person name="Boedeker C."/>
            <person name="Pinto D."/>
            <person name="Vollmers J."/>
            <person name="Rivas-Marin E."/>
            <person name="Kohn T."/>
            <person name="Peeters S.H."/>
            <person name="Heuer A."/>
            <person name="Rast P."/>
            <person name="Oberbeckmann S."/>
            <person name="Bunk B."/>
            <person name="Jeske O."/>
            <person name="Meyerdierks A."/>
            <person name="Storesund J.E."/>
            <person name="Kallscheuer N."/>
            <person name="Luecker S."/>
            <person name="Lage O.M."/>
            <person name="Pohl T."/>
            <person name="Merkel B.J."/>
            <person name="Hornburger P."/>
            <person name="Mueller R.-W."/>
            <person name="Bruemmer F."/>
            <person name="Labrenz M."/>
            <person name="Spormann A.M."/>
            <person name="Op Den Camp H."/>
            <person name="Overmann J."/>
            <person name="Amann R."/>
            <person name="Jetten M.S.M."/>
            <person name="Mascher T."/>
            <person name="Medema M.H."/>
            <person name="Devos D.P."/>
            <person name="Kaster A.-K."/>
            <person name="Ovreas L."/>
            <person name="Rohde M."/>
            <person name="Galperin M.Y."/>
            <person name="Jogler C."/>
        </authorList>
    </citation>
    <scope>NUCLEOTIDE SEQUENCE [LARGE SCALE GENOMIC DNA]</scope>
    <source>
        <strain evidence="2 3">Pan14r</strain>
    </source>
</reference>
<evidence type="ECO:0000256" key="1">
    <source>
        <dbReference type="SAM" id="MobiDB-lite"/>
    </source>
</evidence>
<gene>
    <name evidence="2" type="ORF">Pan14r_02720</name>
</gene>
<evidence type="ECO:0000313" key="3">
    <source>
        <dbReference type="Proteomes" id="UP000317238"/>
    </source>
</evidence>
<keyword evidence="3" id="KW-1185">Reference proteome</keyword>
<proteinExistence type="predicted"/>